<evidence type="ECO:0000313" key="3">
    <source>
        <dbReference type="Proteomes" id="UP000679779"/>
    </source>
</evidence>
<proteinExistence type="predicted"/>
<keyword evidence="3" id="KW-1185">Reference proteome</keyword>
<dbReference type="RefSeq" id="WP_373309266.1">
    <property type="nucleotide sequence ID" value="NZ_BORQ01000007.1"/>
</dbReference>
<accession>A0A920CBL9</accession>
<dbReference type="EMBL" id="BORQ01000007">
    <property type="protein sequence ID" value="GIO33716.1"/>
    <property type="molecule type" value="Genomic_DNA"/>
</dbReference>
<comment type="caution">
    <text evidence="2">The sequence shown here is derived from an EMBL/GenBank/DDBJ whole genome shotgun (WGS) entry which is preliminary data.</text>
</comment>
<dbReference type="Pfam" id="PF13443">
    <property type="entry name" value="HTH_26"/>
    <property type="match status" value="1"/>
</dbReference>
<protein>
    <recommendedName>
        <fullName evidence="1">HTH cro/C1-type domain-containing protein</fullName>
    </recommendedName>
</protein>
<evidence type="ECO:0000313" key="2">
    <source>
        <dbReference type="EMBL" id="GIO33716.1"/>
    </source>
</evidence>
<dbReference type="Proteomes" id="UP000679779">
    <property type="component" value="Unassembled WGS sequence"/>
</dbReference>
<gene>
    <name evidence="2" type="ORF">J2TS6_48570</name>
</gene>
<dbReference type="InterPro" id="IPR001387">
    <property type="entry name" value="Cro/C1-type_HTH"/>
</dbReference>
<organism evidence="2 3">
    <name type="scientific">Paenibacillus albilobatus</name>
    <dbReference type="NCBI Taxonomy" id="2716884"/>
    <lineage>
        <taxon>Bacteria</taxon>
        <taxon>Bacillati</taxon>
        <taxon>Bacillota</taxon>
        <taxon>Bacilli</taxon>
        <taxon>Bacillales</taxon>
        <taxon>Paenibacillaceae</taxon>
        <taxon>Paenibacillus</taxon>
    </lineage>
</organism>
<dbReference type="AlphaFoldDB" id="A0A920CBL9"/>
<feature type="domain" description="HTH cro/C1-type" evidence="1">
    <location>
        <begin position="1"/>
        <end position="39"/>
    </location>
</feature>
<evidence type="ECO:0000259" key="1">
    <source>
        <dbReference type="Pfam" id="PF13443"/>
    </source>
</evidence>
<name>A0A920CBL9_9BACL</name>
<reference evidence="2" key="1">
    <citation type="submission" date="2021-03" db="EMBL/GenBank/DDBJ databases">
        <title>Antimicrobial resistance genes in bacteria isolated from Japanese honey, and their potential for conferring macrolide and lincosamide resistance in the American foulbrood pathogen Paenibacillus larvae.</title>
        <authorList>
            <person name="Okamoto M."/>
            <person name="Kumagai M."/>
            <person name="Kanamori H."/>
            <person name="Takamatsu D."/>
        </authorList>
    </citation>
    <scope>NUCLEOTIDE SEQUENCE</scope>
    <source>
        <strain evidence="2">J2TS6</strain>
    </source>
</reference>
<sequence>MDQHGVKQEDVCRASGLNKDTVSKAYNDDSPKFRGITKIALIEAAYKLTGKRKNKTDFWA</sequence>